<dbReference type="AlphaFoldDB" id="A0A9Q1M0C0"/>
<organism evidence="2 3">
    <name type="scientific">Anisodus acutangulus</name>
    <dbReference type="NCBI Taxonomy" id="402998"/>
    <lineage>
        <taxon>Eukaryota</taxon>
        <taxon>Viridiplantae</taxon>
        <taxon>Streptophyta</taxon>
        <taxon>Embryophyta</taxon>
        <taxon>Tracheophyta</taxon>
        <taxon>Spermatophyta</taxon>
        <taxon>Magnoliopsida</taxon>
        <taxon>eudicotyledons</taxon>
        <taxon>Gunneridae</taxon>
        <taxon>Pentapetalae</taxon>
        <taxon>asterids</taxon>
        <taxon>lamiids</taxon>
        <taxon>Solanales</taxon>
        <taxon>Solanaceae</taxon>
        <taxon>Solanoideae</taxon>
        <taxon>Hyoscyameae</taxon>
        <taxon>Anisodus</taxon>
    </lineage>
</organism>
<dbReference type="Proteomes" id="UP001152561">
    <property type="component" value="Unassembled WGS sequence"/>
</dbReference>
<dbReference type="EMBL" id="JAJAGQ010000012">
    <property type="protein sequence ID" value="KAJ8548068.1"/>
    <property type="molecule type" value="Genomic_DNA"/>
</dbReference>
<keyword evidence="1" id="KW-0812">Transmembrane</keyword>
<feature type="transmembrane region" description="Helical" evidence="1">
    <location>
        <begin position="79"/>
        <end position="98"/>
    </location>
</feature>
<evidence type="ECO:0000313" key="2">
    <source>
        <dbReference type="EMBL" id="KAJ8548068.1"/>
    </source>
</evidence>
<feature type="transmembrane region" description="Helical" evidence="1">
    <location>
        <begin position="110"/>
        <end position="130"/>
    </location>
</feature>
<keyword evidence="3" id="KW-1185">Reference proteome</keyword>
<keyword evidence="1" id="KW-0472">Membrane</keyword>
<evidence type="ECO:0000313" key="3">
    <source>
        <dbReference type="Proteomes" id="UP001152561"/>
    </source>
</evidence>
<gene>
    <name evidence="2" type="ORF">K7X08_021304</name>
</gene>
<reference evidence="3" key="1">
    <citation type="journal article" date="2023" name="Proc. Natl. Acad. Sci. U.S.A.">
        <title>Genomic and structural basis for evolution of tropane alkaloid biosynthesis.</title>
        <authorList>
            <person name="Wanga Y.-J."/>
            <person name="Taina T."/>
            <person name="Yua J.-Y."/>
            <person name="Lia J."/>
            <person name="Xua B."/>
            <person name="Chenc J."/>
            <person name="D'Auriad J.C."/>
            <person name="Huanga J.-P."/>
            <person name="Huanga S.-X."/>
        </authorList>
    </citation>
    <scope>NUCLEOTIDE SEQUENCE [LARGE SCALE GENOMIC DNA]</scope>
    <source>
        <strain evidence="3">cv. KIB-2019</strain>
    </source>
</reference>
<proteinExistence type="predicted"/>
<keyword evidence="1" id="KW-1133">Transmembrane helix</keyword>
<evidence type="ECO:0000256" key="1">
    <source>
        <dbReference type="SAM" id="Phobius"/>
    </source>
</evidence>
<accession>A0A9Q1M0C0</accession>
<feature type="transmembrane region" description="Helical" evidence="1">
    <location>
        <begin position="47"/>
        <end position="67"/>
    </location>
</feature>
<comment type="caution">
    <text evidence="2">The sequence shown here is derived from an EMBL/GenBank/DDBJ whole genome shotgun (WGS) entry which is preliminary data.</text>
</comment>
<name>A0A9Q1M0C0_9SOLA</name>
<protein>
    <submittedName>
        <fullName evidence="2">Uncharacterized protein</fullName>
    </submittedName>
</protein>
<sequence length="155" mass="16122">MVTILAAVSRSSSTDINSNKKLDFTTTLPAANKIVISYSLKEFTTRLMEIMLGITGQAAVSLLAYVSTTSSSSLRGLNFVVAANAVGFIGTLLGMWFRRSKKRVAAASSAAGKIGGIAVACAIIVAMGVFLPANAISMWFVGFACLFPAAAVVFS</sequence>
<feature type="transmembrane region" description="Helical" evidence="1">
    <location>
        <begin position="136"/>
        <end position="154"/>
    </location>
</feature>
<dbReference type="OrthoDB" id="1306114at2759"/>